<gene>
    <name evidence="1" type="ORF">FGO68_gene17437</name>
</gene>
<protein>
    <submittedName>
        <fullName evidence="1">Uncharacterized protein</fullName>
    </submittedName>
</protein>
<evidence type="ECO:0000313" key="1">
    <source>
        <dbReference type="EMBL" id="TNV84646.1"/>
    </source>
</evidence>
<keyword evidence="2" id="KW-1185">Reference proteome</keyword>
<sequence>MSECPLLDGSLAYGEKQKISVYQTIDECKQVIHEIYFTRVQDFDRLLKLFRESHCIVLRTPPVGSNFSHIFKSVQQIYPEAVQSKECPPADMSNSGRIIPNSLQEVQSLSVVHGFNKNDCFAVINYSACSSMMLMWEPWYEQGMNIFDYMRAHVKDDCDTLEACYLGSNQGEINVVLSLSRIDKELANLKAQQSSESDEAQFIVDFAHFLQKFLSGNRQLTEKVK</sequence>
<dbReference type="Proteomes" id="UP000785679">
    <property type="component" value="Unassembled WGS sequence"/>
</dbReference>
<comment type="caution">
    <text evidence="1">The sequence shown here is derived from an EMBL/GenBank/DDBJ whole genome shotgun (WGS) entry which is preliminary data.</text>
</comment>
<dbReference type="EMBL" id="RRYP01002559">
    <property type="protein sequence ID" value="TNV84646.1"/>
    <property type="molecule type" value="Genomic_DNA"/>
</dbReference>
<evidence type="ECO:0000313" key="2">
    <source>
        <dbReference type="Proteomes" id="UP000785679"/>
    </source>
</evidence>
<proteinExistence type="predicted"/>
<organism evidence="1 2">
    <name type="scientific">Halteria grandinella</name>
    <dbReference type="NCBI Taxonomy" id="5974"/>
    <lineage>
        <taxon>Eukaryota</taxon>
        <taxon>Sar</taxon>
        <taxon>Alveolata</taxon>
        <taxon>Ciliophora</taxon>
        <taxon>Intramacronucleata</taxon>
        <taxon>Spirotrichea</taxon>
        <taxon>Stichotrichia</taxon>
        <taxon>Sporadotrichida</taxon>
        <taxon>Halteriidae</taxon>
        <taxon>Halteria</taxon>
    </lineage>
</organism>
<dbReference type="AlphaFoldDB" id="A0A8J8NZJ1"/>
<reference evidence="1" key="1">
    <citation type="submission" date="2019-06" db="EMBL/GenBank/DDBJ databases">
        <authorList>
            <person name="Zheng W."/>
        </authorList>
    </citation>
    <scope>NUCLEOTIDE SEQUENCE</scope>
    <source>
        <strain evidence="1">QDHG01</strain>
    </source>
</reference>
<accession>A0A8J8NZJ1</accession>
<name>A0A8J8NZJ1_HALGN</name>